<evidence type="ECO:0000256" key="5">
    <source>
        <dbReference type="ARBA" id="ARBA00023054"/>
    </source>
</evidence>
<evidence type="ECO:0000256" key="2">
    <source>
        <dbReference type="ARBA" id="ARBA00005571"/>
    </source>
</evidence>
<dbReference type="Pfam" id="PF11594">
    <property type="entry name" value="Med28"/>
    <property type="match status" value="1"/>
</dbReference>
<dbReference type="InterPro" id="IPR021640">
    <property type="entry name" value="Mediator_Med28"/>
</dbReference>
<keyword evidence="8" id="KW-0539">Nucleus</keyword>
<comment type="similarity">
    <text evidence="2">Belongs to the Mediator complex subunit 28 family.</text>
</comment>
<dbReference type="InParanoid" id="H2YVN9"/>
<keyword evidence="7" id="KW-0804">Transcription</keyword>
<dbReference type="GO" id="GO:0016592">
    <property type="term" value="C:mediator complex"/>
    <property type="evidence" value="ECO:0007669"/>
    <property type="project" value="TreeGrafter"/>
</dbReference>
<comment type="subcellular location">
    <subcellularLocation>
        <location evidence="1">Nucleus</location>
    </subcellularLocation>
</comment>
<dbReference type="FunCoup" id="H2YVN9">
    <property type="interactions" value="204"/>
</dbReference>
<keyword evidence="6" id="KW-0010">Activator</keyword>
<reference evidence="12" key="1">
    <citation type="submission" date="2003-08" db="EMBL/GenBank/DDBJ databases">
        <authorList>
            <person name="Birren B."/>
            <person name="Nusbaum C."/>
            <person name="Abebe A."/>
            <person name="Abouelleil A."/>
            <person name="Adekoya E."/>
            <person name="Ait-zahra M."/>
            <person name="Allen N."/>
            <person name="Allen T."/>
            <person name="An P."/>
            <person name="Anderson M."/>
            <person name="Anderson S."/>
            <person name="Arachchi H."/>
            <person name="Armbruster J."/>
            <person name="Bachantsang P."/>
            <person name="Baldwin J."/>
            <person name="Barry A."/>
            <person name="Bayul T."/>
            <person name="Blitshsteyn B."/>
            <person name="Bloom T."/>
            <person name="Blye J."/>
            <person name="Boguslavskiy L."/>
            <person name="Borowsky M."/>
            <person name="Boukhgalter B."/>
            <person name="Brunache A."/>
            <person name="Butler J."/>
            <person name="Calixte N."/>
            <person name="Calvo S."/>
            <person name="Camarata J."/>
            <person name="Campo K."/>
            <person name="Chang J."/>
            <person name="Cheshatsang Y."/>
            <person name="Citroen M."/>
            <person name="Collymore A."/>
            <person name="Considine T."/>
            <person name="Cook A."/>
            <person name="Cooke P."/>
            <person name="Corum B."/>
            <person name="Cuomo C."/>
            <person name="David R."/>
            <person name="Dawoe T."/>
            <person name="Degray S."/>
            <person name="Dodge S."/>
            <person name="Dooley K."/>
            <person name="Dorje P."/>
            <person name="Dorjee K."/>
            <person name="Dorris L."/>
            <person name="Duffey N."/>
            <person name="Dupes A."/>
            <person name="Elkins T."/>
            <person name="Engels R."/>
            <person name="Erickson J."/>
            <person name="Farina A."/>
            <person name="Faro S."/>
            <person name="Ferreira P."/>
            <person name="Fischer H."/>
            <person name="Fitzgerald M."/>
            <person name="Foley K."/>
            <person name="Gage D."/>
            <person name="Galagan J."/>
            <person name="Gearin G."/>
            <person name="Gnerre S."/>
            <person name="Gnirke A."/>
            <person name="Goyette A."/>
            <person name="Graham J."/>
            <person name="Grandbois E."/>
            <person name="Gyaltsen K."/>
            <person name="Hafez N."/>
            <person name="Hagopian D."/>
            <person name="Hagos B."/>
            <person name="Hall J."/>
            <person name="Hatcher B."/>
            <person name="Heller A."/>
            <person name="Higgins H."/>
            <person name="Honan T."/>
            <person name="Horn A."/>
            <person name="Houde N."/>
            <person name="Hughes L."/>
            <person name="Hulme W."/>
            <person name="Husby E."/>
            <person name="Iliev I."/>
            <person name="Jaffe D."/>
            <person name="Jones C."/>
            <person name="Kamal M."/>
            <person name="Kamat A."/>
            <person name="Kamvysselis M."/>
            <person name="Karlsson E."/>
            <person name="Kells C."/>
            <person name="Kieu A."/>
            <person name="Kisner P."/>
            <person name="Kodira C."/>
            <person name="Kulbokas E."/>
            <person name="Labutti K."/>
            <person name="Lama D."/>
            <person name="Landers T."/>
            <person name="Leger J."/>
            <person name="Levine S."/>
            <person name="Lewis D."/>
            <person name="Lewis T."/>
            <person name="Lindblad-toh K."/>
            <person name="Liu X."/>
            <person name="Lokyitsang T."/>
            <person name="Lokyitsang Y."/>
            <person name="Lucien O."/>
            <person name="Lui A."/>
            <person name="Ma L.J."/>
            <person name="Mabbitt R."/>
            <person name="Macdonald J."/>
            <person name="Maclean C."/>
            <person name="Major J."/>
            <person name="Manning J."/>
            <person name="Marabella R."/>
            <person name="Maru K."/>
            <person name="Matthews C."/>
            <person name="Mauceli E."/>
            <person name="Mccarthy M."/>
            <person name="Mcdonough S."/>
            <person name="Mcghee T."/>
            <person name="Meldrim J."/>
            <person name="Meneus L."/>
            <person name="Mesirov J."/>
            <person name="Mihalev A."/>
            <person name="Mihova T."/>
            <person name="Mikkelsen T."/>
            <person name="Mlenga V."/>
            <person name="Moru K."/>
            <person name="Mozes J."/>
            <person name="Mulrain L."/>
            <person name="Munson G."/>
            <person name="Naylor J."/>
            <person name="Newes C."/>
            <person name="Nguyen C."/>
            <person name="Nguyen N."/>
            <person name="Nguyen T."/>
            <person name="Nicol R."/>
            <person name="Nielsen C."/>
            <person name="Nizzari M."/>
            <person name="Norbu C."/>
            <person name="Norbu N."/>
            <person name="O'donnell P."/>
            <person name="Okoawo O."/>
            <person name="O'leary S."/>
            <person name="Omotosho B."/>
            <person name="O'neill K."/>
            <person name="Osman S."/>
            <person name="Parker S."/>
            <person name="Perrin D."/>
            <person name="Phunkhang P."/>
            <person name="Piqani B."/>
            <person name="Purcell S."/>
            <person name="Rachupka T."/>
            <person name="Ramasamy U."/>
            <person name="Rameau R."/>
            <person name="Ray V."/>
            <person name="Raymond C."/>
            <person name="Retta R."/>
            <person name="Richardson S."/>
            <person name="Rise C."/>
            <person name="Rodriguez J."/>
            <person name="Rogers J."/>
            <person name="Rogov P."/>
            <person name="Rutman M."/>
            <person name="Schupbach R."/>
            <person name="Seaman C."/>
            <person name="Settipalli S."/>
            <person name="Sharpe T."/>
            <person name="Sheridan J."/>
            <person name="Sherpa N."/>
            <person name="Shi J."/>
            <person name="Smirnov S."/>
            <person name="Smith C."/>
            <person name="Sougnez C."/>
            <person name="Spencer B."/>
            <person name="Stalker J."/>
            <person name="Stange-thomann N."/>
            <person name="Stavropoulos S."/>
            <person name="Stetson K."/>
            <person name="Stone C."/>
            <person name="Stone S."/>
            <person name="Stubbs M."/>
            <person name="Talamas J."/>
            <person name="Tchuinga P."/>
            <person name="Tenzing P."/>
            <person name="Tesfaye S."/>
            <person name="Theodore J."/>
            <person name="Thoulutsang Y."/>
            <person name="Topham K."/>
            <person name="Towey S."/>
            <person name="Tsamla T."/>
            <person name="Tsomo N."/>
            <person name="Vallee D."/>
            <person name="Vassiliev H."/>
            <person name="Venkataraman V."/>
            <person name="Vinson J."/>
            <person name="Vo A."/>
            <person name="Wade C."/>
            <person name="Wang S."/>
            <person name="Wangchuk T."/>
            <person name="Wangdi T."/>
            <person name="Whittaker C."/>
            <person name="Wilkinson J."/>
            <person name="Wu Y."/>
            <person name="Wyman D."/>
            <person name="Yadav S."/>
            <person name="Yang S."/>
            <person name="Yang X."/>
            <person name="Yeager S."/>
            <person name="Yee E."/>
            <person name="Young G."/>
            <person name="Zainoun J."/>
            <person name="Zembeck L."/>
            <person name="Zimmer A."/>
            <person name="Zody M."/>
            <person name="Lander E."/>
        </authorList>
    </citation>
    <scope>NUCLEOTIDE SEQUENCE [LARGE SCALE GENOMIC DNA]</scope>
</reference>
<reference evidence="11" key="3">
    <citation type="submission" date="2025-09" db="UniProtKB">
        <authorList>
            <consortium name="Ensembl"/>
        </authorList>
    </citation>
    <scope>IDENTIFICATION</scope>
</reference>
<sequence>MIINRYIINIYFGHFLMDRSTSSVIDDLESSFRSCISHLVADEPSIGVTHQDEQKSTIEFAIQEFLKCARQTEAYFLKERASLAMKQPEFVLQEDIEELEAELQRKDETIRNHLDKLHQWKTTLNQM</sequence>
<keyword evidence="12" id="KW-1185">Reference proteome</keyword>
<dbReference type="Ensembl" id="ENSCSAVT00000009517.1">
    <property type="protein sequence ID" value="ENSCSAVP00000009400.1"/>
    <property type="gene ID" value="ENSCSAVG00000005538.1"/>
</dbReference>
<dbReference type="PANTHER" id="PTHR13512:SF2">
    <property type="entry name" value="MEDIATOR OF RNA POLYMERASE II TRANSCRIPTION SUBUNIT 28"/>
    <property type="match status" value="1"/>
</dbReference>
<evidence type="ECO:0000256" key="9">
    <source>
        <dbReference type="ARBA" id="ARBA00031964"/>
    </source>
</evidence>
<name>H2YVN9_CIOSA</name>
<dbReference type="AlphaFoldDB" id="H2YVN9"/>
<protein>
    <recommendedName>
        <fullName evidence="3">Mediator of RNA polymerase II transcription subunit 28</fullName>
    </recommendedName>
    <alternativeName>
        <fullName evidence="9">Mediator complex subunit 28</fullName>
    </alternativeName>
</protein>
<accession>H2YVN9</accession>
<keyword evidence="4" id="KW-0805">Transcription regulation</keyword>
<dbReference type="PANTHER" id="PTHR13512">
    <property type="entry name" value="MEDIATOR COMPLEX SUBUNIT 28"/>
    <property type="match status" value="1"/>
</dbReference>
<evidence type="ECO:0000256" key="6">
    <source>
        <dbReference type="ARBA" id="ARBA00023159"/>
    </source>
</evidence>
<evidence type="ECO:0000256" key="8">
    <source>
        <dbReference type="ARBA" id="ARBA00023242"/>
    </source>
</evidence>
<dbReference type="STRING" id="51511.ENSCSAVP00000009400"/>
<evidence type="ECO:0000256" key="1">
    <source>
        <dbReference type="ARBA" id="ARBA00004123"/>
    </source>
</evidence>
<keyword evidence="5 10" id="KW-0175">Coiled coil</keyword>
<evidence type="ECO:0000256" key="3">
    <source>
        <dbReference type="ARBA" id="ARBA00019683"/>
    </source>
</evidence>
<reference evidence="11" key="2">
    <citation type="submission" date="2025-08" db="UniProtKB">
        <authorList>
            <consortium name="Ensembl"/>
        </authorList>
    </citation>
    <scope>IDENTIFICATION</scope>
</reference>
<evidence type="ECO:0000256" key="7">
    <source>
        <dbReference type="ARBA" id="ARBA00023163"/>
    </source>
</evidence>
<dbReference type="HOGENOM" id="CLU_088358_1_0_1"/>
<evidence type="ECO:0000256" key="4">
    <source>
        <dbReference type="ARBA" id="ARBA00023015"/>
    </source>
</evidence>
<evidence type="ECO:0000313" key="12">
    <source>
        <dbReference type="Proteomes" id="UP000007875"/>
    </source>
</evidence>
<dbReference type="OMA" id="FRSCISH"/>
<organism evidence="11 12">
    <name type="scientific">Ciona savignyi</name>
    <name type="common">Pacific transparent sea squirt</name>
    <dbReference type="NCBI Taxonomy" id="51511"/>
    <lineage>
        <taxon>Eukaryota</taxon>
        <taxon>Metazoa</taxon>
        <taxon>Chordata</taxon>
        <taxon>Tunicata</taxon>
        <taxon>Ascidiacea</taxon>
        <taxon>Phlebobranchia</taxon>
        <taxon>Cionidae</taxon>
        <taxon>Ciona</taxon>
    </lineage>
</organism>
<dbReference type="GeneTree" id="ENSGT00390000006192"/>
<feature type="coiled-coil region" evidence="10">
    <location>
        <begin position="89"/>
        <end position="116"/>
    </location>
</feature>
<dbReference type="eggNOG" id="ENOG502QSN9">
    <property type="taxonomic scope" value="Eukaryota"/>
</dbReference>
<dbReference type="Proteomes" id="UP000007875">
    <property type="component" value="Unassembled WGS sequence"/>
</dbReference>
<evidence type="ECO:0000256" key="10">
    <source>
        <dbReference type="SAM" id="Coils"/>
    </source>
</evidence>
<proteinExistence type="inferred from homology"/>
<evidence type="ECO:0000313" key="11">
    <source>
        <dbReference type="Ensembl" id="ENSCSAVP00000009400.1"/>
    </source>
</evidence>